<feature type="region of interest" description="Disordered" evidence="1">
    <location>
        <begin position="1"/>
        <end position="30"/>
    </location>
</feature>
<keyword evidence="3" id="KW-1185">Reference proteome</keyword>
<dbReference type="Proteomes" id="UP000075902">
    <property type="component" value="Unassembled WGS sequence"/>
</dbReference>
<evidence type="ECO:0000313" key="3">
    <source>
        <dbReference type="Proteomes" id="UP000075902"/>
    </source>
</evidence>
<dbReference type="EnsemblMetazoa" id="AMEC011233-RA">
    <property type="protein sequence ID" value="AMEC011233-PA"/>
    <property type="gene ID" value="AMEC011233"/>
</dbReference>
<proteinExistence type="predicted"/>
<protein>
    <submittedName>
        <fullName evidence="2">Uncharacterized protein</fullName>
    </submittedName>
</protein>
<sequence length="157" mass="16809">MPASPVPSSQPDGGRSVVGNRGGDDLLDGRGRLVDDGVESVVDVGGVVDGADRTVGLNQRVLALDDISVALLGLRLDVSGMRVLDAVVERVFRVRSNTYNRLGNDVLQHRSMDGHRGVDQGVGSIVAVFNRRRTDGDGEQSNGNEALQWKKTKEEAF</sequence>
<accession>A0A182TZL9</accession>
<reference evidence="2" key="2">
    <citation type="submission" date="2020-05" db="UniProtKB">
        <authorList>
            <consortium name="EnsemblMetazoa"/>
        </authorList>
    </citation>
    <scope>IDENTIFICATION</scope>
    <source>
        <strain evidence="2">CM1001059</strain>
    </source>
</reference>
<organism evidence="2 3">
    <name type="scientific">Anopheles melas</name>
    <dbReference type="NCBI Taxonomy" id="34690"/>
    <lineage>
        <taxon>Eukaryota</taxon>
        <taxon>Metazoa</taxon>
        <taxon>Ecdysozoa</taxon>
        <taxon>Arthropoda</taxon>
        <taxon>Hexapoda</taxon>
        <taxon>Insecta</taxon>
        <taxon>Pterygota</taxon>
        <taxon>Neoptera</taxon>
        <taxon>Endopterygota</taxon>
        <taxon>Diptera</taxon>
        <taxon>Nematocera</taxon>
        <taxon>Culicoidea</taxon>
        <taxon>Culicidae</taxon>
        <taxon>Anophelinae</taxon>
        <taxon>Anopheles</taxon>
    </lineage>
</organism>
<dbReference type="AlphaFoldDB" id="A0A182TZL9"/>
<evidence type="ECO:0000256" key="1">
    <source>
        <dbReference type="SAM" id="MobiDB-lite"/>
    </source>
</evidence>
<dbReference type="VEuPathDB" id="VectorBase:AMEC011233"/>
<name>A0A182TZL9_9DIPT</name>
<reference evidence="3" key="1">
    <citation type="submission" date="2014-01" db="EMBL/GenBank/DDBJ databases">
        <title>The Genome Sequence of Anopheles melas CM1001059_A (V2).</title>
        <authorList>
            <consortium name="The Broad Institute Genomics Platform"/>
            <person name="Neafsey D.E."/>
            <person name="Besansky N."/>
            <person name="Howell P."/>
            <person name="Walton C."/>
            <person name="Young S.K."/>
            <person name="Zeng Q."/>
            <person name="Gargeya S."/>
            <person name="Fitzgerald M."/>
            <person name="Haas B."/>
            <person name="Abouelleil A."/>
            <person name="Allen A.W."/>
            <person name="Alvarado L."/>
            <person name="Arachchi H.M."/>
            <person name="Berlin A.M."/>
            <person name="Chapman S.B."/>
            <person name="Gainer-Dewar J."/>
            <person name="Goldberg J."/>
            <person name="Griggs A."/>
            <person name="Gujja S."/>
            <person name="Hansen M."/>
            <person name="Howarth C."/>
            <person name="Imamovic A."/>
            <person name="Ireland A."/>
            <person name="Larimer J."/>
            <person name="McCowan C."/>
            <person name="Murphy C."/>
            <person name="Pearson M."/>
            <person name="Poon T.W."/>
            <person name="Priest M."/>
            <person name="Roberts A."/>
            <person name="Saif S."/>
            <person name="Shea T."/>
            <person name="Sisk P."/>
            <person name="Sykes S."/>
            <person name="Wortman J."/>
            <person name="Nusbaum C."/>
            <person name="Birren B."/>
        </authorList>
    </citation>
    <scope>NUCLEOTIDE SEQUENCE [LARGE SCALE GENOMIC DNA]</scope>
    <source>
        <strain evidence="3">CM1001059</strain>
    </source>
</reference>
<feature type="region of interest" description="Disordered" evidence="1">
    <location>
        <begin position="133"/>
        <end position="157"/>
    </location>
</feature>
<evidence type="ECO:0000313" key="2">
    <source>
        <dbReference type="EnsemblMetazoa" id="AMEC011233-PA"/>
    </source>
</evidence>
<feature type="compositionally biased region" description="Polar residues" evidence="1">
    <location>
        <begin position="1"/>
        <end position="11"/>
    </location>
</feature>